<evidence type="ECO:0000313" key="1">
    <source>
        <dbReference type="EMBL" id="WMW22315.1"/>
    </source>
</evidence>
<dbReference type="KEGG" id="mmav:RE476_00410"/>
<gene>
    <name evidence="1" type="ORF">RE476_00410</name>
</gene>
<protein>
    <submittedName>
        <fullName evidence="1">Uncharacterized protein</fullName>
    </submittedName>
</protein>
<dbReference type="AlphaFoldDB" id="A0AA51UFR0"/>
<dbReference type="EMBL" id="CP133594">
    <property type="protein sequence ID" value="WMW22315.1"/>
    <property type="molecule type" value="Genomic_DNA"/>
</dbReference>
<dbReference type="RefSeq" id="WP_309308132.1">
    <property type="nucleotide sequence ID" value="NZ_CP133594.1"/>
</dbReference>
<dbReference type="Proteomes" id="UP001183006">
    <property type="component" value="Chromosome"/>
</dbReference>
<keyword evidence="2" id="KW-1185">Reference proteome</keyword>
<sequence>MGSLNKCPECYGEFHTDVSGIQICKVCGYWTKINTARMESIMLYEEAVMLYE</sequence>
<dbReference type="GeneID" id="84228557"/>
<reference evidence="1" key="1">
    <citation type="submission" date="2023-08" db="EMBL/GenBank/DDBJ databases">
        <title>Methanolobus mangrovi sp. nov. and Methanolobus sediminis sp. nov, two novel methylotrophic methanogens isolated from mangrove sediments in China.</title>
        <authorList>
            <person name="Zhou J."/>
        </authorList>
    </citation>
    <scope>NUCLEOTIDE SEQUENCE</scope>
    <source>
        <strain evidence="1">FTZ2</strain>
    </source>
</reference>
<accession>A0AA51UFR0</accession>
<proteinExistence type="predicted"/>
<organism evidence="1 2">
    <name type="scientific">Methanolobus mangrovi</name>
    <dbReference type="NCBI Taxonomy" id="3072977"/>
    <lineage>
        <taxon>Archaea</taxon>
        <taxon>Methanobacteriati</taxon>
        <taxon>Methanobacteriota</taxon>
        <taxon>Stenosarchaea group</taxon>
        <taxon>Methanomicrobia</taxon>
        <taxon>Methanosarcinales</taxon>
        <taxon>Methanosarcinaceae</taxon>
        <taxon>Methanolobus</taxon>
    </lineage>
</organism>
<evidence type="ECO:0000313" key="2">
    <source>
        <dbReference type="Proteomes" id="UP001183006"/>
    </source>
</evidence>
<name>A0AA51UFR0_9EURY</name>